<dbReference type="EMBL" id="JASJOT010000041">
    <property type="protein sequence ID" value="MDJ1498137.1"/>
    <property type="molecule type" value="Genomic_DNA"/>
</dbReference>
<evidence type="ECO:0000313" key="3">
    <source>
        <dbReference type="EMBL" id="MDJ1498137.1"/>
    </source>
</evidence>
<gene>
    <name evidence="3" type="ORF">QNI19_34665</name>
</gene>
<evidence type="ECO:0000313" key="4">
    <source>
        <dbReference type="Proteomes" id="UP001228581"/>
    </source>
</evidence>
<sequence length="704" mass="79500">MQKRYPIYPCILFVSFLLWFSQKGSAQSTSYGIKVLANPQKSQVTLRWAPTDPIVWQLGNKYGYTIERFTLSVKGKVEEQLAGKGKMLTTAPIKPLPKEQWEQLIQKEEKAEAVHELLYGDQFSSADPTSPSAILKKSREIENRFGMALFICDLSPQVAIAAGLMWVDQKVLPGTRYVYRIRLAQQPPNLTVEPGVIIVNPEETPKLPVPIQVRTEFKDKSVTLSWPVFLHQGIYTAYFIEKSTDGKTFKSVTDLPYVSTSESANPEEAFFVDSLADNQQTFYYRIKGITPFGETGPASEVVSGKGKEDLTGMAIIENAKVTQNQSVTITWSFPAEKQNQIQGFFLSRSGKPEGGYVDVNKKIILPNQTSYTDKPTSNNNYYRLRVIGKDGKELTQSFPFLVQLEDTIPPQIPTGLTGTIDSLGVVKLSWNASKDSDLQGYRLFRANSLHEDFIERTQYILKKPIFTDTINLQTLTQNIYYHIVAVDKNFNPSLASKPLCLKRPDIVPPAPPVFTQASLKSDSVWLQWQPSISDDVVTHELFCQLKTDTVINQKHTTYWKSQKRLVVPGHVFYADKGLLLGQTYRYVIQASDSTGNTAMAISPEIWYETGVRPAPANIKGVADRTKKRIQLAWKYPATNYAITKCIIYRSTEGAPFQIYQTLQGNPELFEDTLLTVNTQYQYKIKLFFQKGIQSQLSDPVKVVY</sequence>
<dbReference type="CDD" id="cd00063">
    <property type="entry name" value="FN3"/>
    <property type="match status" value="1"/>
</dbReference>
<feature type="domain" description="Fibronectin type-III" evidence="2">
    <location>
        <begin position="508"/>
        <end position="612"/>
    </location>
</feature>
<organism evidence="3 4">
    <name type="scientific">Xanthocytophaga flava</name>
    <dbReference type="NCBI Taxonomy" id="3048013"/>
    <lineage>
        <taxon>Bacteria</taxon>
        <taxon>Pseudomonadati</taxon>
        <taxon>Bacteroidota</taxon>
        <taxon>Cytophagia</taxon>
        <taxon>Cytophagales</taxon>
        <taxon>Rhodocytophagaceae</taxon>
        <taxon>Xanthocytophaga</taxon>
    </lineage>
</organism>
<dbReference type="InterPro" id="IPR036116">
    <property type="entry name" value="FN3_sf"/>
</dbReference>
<reference evidence="3 4" key="1">
    <citation type="submission" date="2023-05" db="EMBL/GenBank/DDBJ databases">
        <authorList>
            <person name="Zhang X."/>
        </authorList>
    </citation>
    <scope>NUCLEOTIDE SEQUENCE [LARGE SCALE GENOMIC DNA]</scope>
    <source>
        <strain evidence="3 4">DM2B3-1</strain>
    </source>
</reference>
<dbReference type="SUPFAM" id="SSF49265">
    <property type="entry name" value="Fibronectin type III"/>
    <property type="match status" value="3"/>
</dbReference>
<name>A0ABT7CWM1_9BACT</name>
<dbReference type="PROSITE" id="PS50853">
    <property type="entry name" value="FN3"/>
    <property type="match status" value="2"/>
</dbReference>
<evidence type="ECO:0000256" key="1">
    <source>
        <dbReference type="SAM" id="SignalP"/>
    </source>
</evidence>
<evidence type="ECO:0000259" key="2">
    <source>
        <dbReference type="PROSITE" id="PS50853"/>
    </source>
</evidence>
<dbReference type="Proteomes" id="UP001228581">
    <property type="component" value="Unassembled WGS sequence"/>
</dbReference>
<feature type="domain" description="Fibronectin type-III" evidence="2">
    <location>
        <begin position="614"/>
        <end position="704"/>
    </location>
</feature>
<dbReference type="RefSeq" id="WP_314004353.1">
    <property type="nucleotide sequence ID" value="NZ_JASJOT010000041.1"/>
</dbReference>
<keyword evidence="4" id="KW-1185">Reference proteome</keyword>
<proteinExistence type="predicted"/>
<accession>A0ABT7CWM1</accession>
<dbReference type="InterPro" id="IPR003961">
    <property type="entry name" value="FN3_dom"/>
</dbReference>
<comment type="caution">
    <text evidence="3">The sequence shown here is derived from an EMBL/GenBank/DDBJ whole genome shotgun (WGS) entry which is preliminary data.</text>
</comment>
<dbReference type="SMART" id="SM00060">
    <property type="entry name" value="FN3"/>
    <property type="match status" value="4"/>
</dbReference>
<feature type="signal peptide" evidence="1">
    <location>
        <begin position="1"/>
        <end position="26"/>
    </location>
</feature>
<feature type="chain" id="PRO_5047334758" evidence="1">
    <location>
        <begin position="27"/>
        <end position="704"/>
    </location>
</feature>
<keyword evidence="1" id="KW-0732">Signal</keyword>
<dbReference type="Gene3D" id="2.60.40.10">
    <property type="entry name" value="Immunoglobulins"/>
    <property type="match status" value="5"/>
</dbReference>
<dbReference type="InterPro" id="IPR013783">
    <property type="entry name" value="Ig-like_fold"/>
</dbReference>
<protein>
    <submittedName>
        <fullName evidence="3">Fibronectin type III domain-containing protein</fullName>
    </submittedName>
</protein>